<keyword evidence="2" id="KW-1003">Cell membrane</keyword>
<evidence type="ECO:0000256" key="2">
    <source>
        <dbReference type="ARBA" id="ARBA00022475"/>
    </source>
</evidence>
<dbReference type="GO" id="GO:0004984">
    <property type="term" value="F:olfactory receptor activity"/>
    <property type="evidence" value="ECO:0007669"/>
    <property type="project" value="InterPro"/>
</dbReference>
<dbReference type="PROSITE" id="PS50262">
    <property type="entry name" value="G_PROTEIN_RECEP_F1_2"/>
    <property type="match status" value="1"/>
</dbReference>
<dbReference type="KEGG" id="dord:105996487"/>
<protein>
    <submittedName>
        <fullName evidence="14">Olfactory receptor 10J4-like</fullName>
    </submittedName>
</protein>
<name>A0A1S3GCQ8_DIPOR</name>
<keyword evidence="4 11" id="KW-0812">Transmembrane</keyword>
<dbReference type="Pfam" id="PF13853">
    <property type="entry name" value="7tm_4"/>
    <property type="match status" value="1"/>
</dbReference>
<feature type="domain" description="G-protein coupled receptors family 1 profile" evidence="12">
    <location>
        <begin position="42"/>
        <end position="291"/>
    </location>
</feature>
<dbReference type="PRINTS" id="PR00237">
    <property type="entry name" value="GPCRRHODOPSN"/>
</dbReference>
<keyword evidence="5" id="KW-0552">Olfaction</keyword>
<dbReference type="PANTHER" id="PTHR26453">
    <property type="entry name" value="OLFACTORY RECEPTOR"/>
    <property type="match status" value="1"/>
</dbReference>
<dbReference type="RefSeq" id="XP_012886029.1">
    <property type="nucleotide sequence ID" value="XM_013030575.1"/>
</dbReference>
<comment type="subcellular location">
    <subcellularLocation>
        <location evidence="1">Cell membrane</location>
        <topology evidence="1">Multi-pass membrane protein</topology>
    </subcellularLocation>
</comment>
<dbReference type="AlphaFoldDB" id="A0A1S3GCQ8"/>
<dbReference type="OrthoDB" id="9975554at2759"/>
<evidence type="ECO:0000256" key="4">
    <source>
        <dbReference type="ARBA" id="ARBA00022692"/>
    </source>
</evidence>
<feature type="transmembrane region" description="Helical" evidence="11">
    <location>
        <begin position="26"/>
        <end position="49"/>
    </location>
</feature>
<evidence type="ECO:0000313" key="13">
    <source>
        <dbReference type="Proteomes" id="UP000081671"/>
    </source>
</evidence>
<dbReference type="Proteomes" id="UP000081671">
    <property type="component" value="Unplaced"/>
</dbReference>
<keyword evidence="13" id="KW-1185">Reference proteome</keyword>
<evidence type="ECO:0000256" key="3">
    <source>
        <dbReference type="ARBA" id="ARBA00022606"/>
    </source>
</evidence>
<feature type="transmembrane region" description="Helical" evidence="11">
    <location>
        <begin position="273"/>
        <end position="291"/>
    </location>
</feature>
<keyword evidence="10" id="KW-0807">Transducer</keyword>
<keyword evidence="7" id="KW-0297">G-protein coupled receptor</keyword>
<dbReference type="PRINTS" id="PR00245">
    <property type="entry name" value="OLFACTORYR"/>
</dbReference>
<keyword evidence="8 11" id="KW-0472">Membrane</keyword>
<keyword evidence="6 11" id="KW-1133">Transmembrane helix</keyword>
<evidence type="ECO:0000313" key="14">
    <source>
        <dbReference type="RefSeq" id="XP_012886029.1"/>
    </source>
</evidence>
<dbReference type="InterPro" id="IPR017452">
    <property type="entry name" value="GPCR_Rhodpsn_7TM"/>
</dbReference>
<evidence type="ECO:0000256" key="1">
    <source>
        <dbReference type="ARBA" id="ARBA00004651"/>
    </source>
</evidence>
<feature type="transmembrane region" description="Helical" evidence="11">
    <location>
        <begin position="61"/>
        <end position="83"/>
    </location>
</feature>
<accession>A0A1S3GCQ8</accession>
<evidence type="ECO:0000256" key="7">
    <source>
        <dbReference type="ARBA" id="ARBA00023040"/>
    </source>
</evidence>
<keyword evidence="3" id="KW-0716">Sensory transduction</keyword>
<feature type="transmembrane region" description="Helical" evidence="11">
    <location>
        <begin position="103"/>
        <end position="124"/>
    </location>
</feature>
<feature type="transmembrane region" description="Helical" evidence="11">
    <location>
        <begin position="201"/>
        <end position="227"/>
    </location>
</feature>
<feature type="transmembrane region" description="Helical" evidence="11">
    <location>
        <begin position="239"/>
        <end position="261"/>
    </location>
</feature>
<evidence type="ECO:0000259" key="12">
    <source>
        <dbReference type="PROSITE" id="PS50262"/>
    </source>
</evidence>
<dbReference type="Gene3D" id="1.20.1070.10">
    <property type="entry name" value="Rhodopsin 7-helix transmembrane proteins"/>
    <property type="match status" value="1"/>
</dbReference>
<evidence type="ECO:0000256" key="10">
    <source>
        <dbReference type="ARBA" id="ARBA00023224"/>
    </source>
</evidence>
<evidence type="ECO:0000256" key="9">
    <source>
        <dbReference type="ARBA" id="ARBA00023170"/>
    </source>
</evidence>
<evidence type="ECO:0000256" key="5">
    <source>
        <dbReference type="ARBA" id="ARBA00022725"/>
    </source>
</evidence>
<dbReference type="CDD" id="cd15225">
    <property type="entry name" value="7tmA_OR10A-like"/>
    <property type="match status" value="1"/>
</dbReference>
<evidence type="ECO:0000256" key="6">
    <source>
        <dbReference type="ARBA" id="ARBA00022989"/>
    </source>
</evidence>
<dbReference type="InParanoid" id="A0A1S3GCQ8"/>
<evidence type="ECO:0000256" key="11">
    <source>
        <dbReference type="SAM" id="Phobius"/>
    </source>
</evidence>
<organism evidence="13 14">
    <name type="scientific">Dipodomys ordii</name>
    <name type="common">Ord's kangaroo rat</name>
    <dbReference type="NCBI Taxonomy" id="10020"/>
    <lineage>
        <taxon>Eukaryota</taxon>
        <taxon>Metazoa</taxon>
        <taxon>Chordata</taxon>
        <taxon>Craniata</taxon>
        <taxon>Vertebrata</taxon>
        <taxon>Euteleostomi</taxon>
        <taxon>Mammalia</taxon>
        <taxon>Eutheria</taxon>
        <taxon>Euarchontoglires</taxon>
        <taxon>Glires</taxon>
        <taxon>Rodentia</taxon>
        <taxon>Castorimorpha</taxon>
        <taxon>Heteromyidae</taxon>
        <taxon>Dipodomyinae</taxon>
        <taxon>Dipodomys</taxon>
    </lineage>
</organism>
<dbReference type="GeneID" id="105996487"/>
<reference evidence="14" key="1">
    <citation type="submission" date="2025-08" db="UniProtKB">
        <authorList>
            <consortium name="RefSeq"/>
        </authorList>
    </citation>
    <scope>IDENTIFICATION</scope>
    <source>
        <tissue evidence="14">Kidney</tissue>
    </source>
</reference>
<proteinExistence type="predicted"/>
<dbReference type="GO" id="GO:0005886">
    <property type="term" value="C:plasma membrane"/>
    <property type="evidence" value="ECO:0007669"/>
    <property type="project" value="UniProtKB-SubCell"/>
</dbReference>
<dbReference type="FunFam" id="1.20.1070.10:FF:000001">
    <property type="entry name" value="Olfactory receptor"/>
    <property type="match status" value="1"/>
</dbReference>
<keyword evidence="9" id="KW-0675">Receptor</keyword>
<dbReference type="InterPro" id="IPR000276">
    <property type="entry name" value="GPCR_Rhodpsn"/>
</dbReference>
<gene>
    <name evidence="14" type="primary">LOC105996487</name>
</gene>
<dbReference type="GO" id="GO:0004930">
    <property type="term" value="F:G protein-coupled receptor activity"/>
    <property type="evidence" value="ECO:0007669"/>
    <property type="project" value="UniProtKB-KW"/>
</dbReference>
<feature type="transmembrane region" description="Helical" evidence="11">
    <location>
        <begin position="145"/>
        <end position="165"/>
    </location>
</feature>
<evidence type="ECO:0000256" key="8">
    <source>
        <dbReference type="ARBA" id="ARBA00023136"/>
    </source>
</evidence>
<sequence>MSKPNSTFVTEFLFEGFSNFQWHHRLIFFVVFLILYLLNLSGNMIIVTIIRLDRHLHTPMYFFLCMLSISETCYTVTIIPRMLFGLLNPQQTISFPGCGAQLFFYLMFGANNCFLLTAMGYDRYVAICKPLRYSVIMSKATCTRIQFVSLVTGLIIATVHVTYMFKLSFCDKFVIPHFFCDVRPMLKLSCTDTTVNEIINIVFSLCALVLPMCLVFISYVLIISSILKIASAEGRKKTFATCASHLTVFIIHYVCASFVYLKPESESSMEQDRLISVTYTVITPLLNPVVYSMRNKEVRVAVCRVLGLKYLSS</sequence>
<dbReference type="SUPFAM" id="SSF81321">
    <property type="entry name" value="Family A G protein-coupled receptor-like"/>
    <property type="match status" value="1"/>
</dbReference>
<dbReference type="InterPro" id="IPR000725">
    <property type="entry name" value="Olfact_rcpt"/>
</dbReference>